<evidence type="ECO:0000256" key="4">
    <source>
        <dbReference type="ARBA" id="ARBA00023163"/>
    </source>
</evidence>
<evidence type="ECO:0000259" key="8">
    <source>
        <dbReference type="PROSITE" id="PS50960"/>
    </source>
</evidence>
<dbReference type="GO" id="GO:0006357">
    <property type="term" value="P:regulation of transcription by RNA polymerase II"/>
    <property type="evidence" value="ECO:0007669"/>
    <property type="project" value="TreeGrafter"/>
</dbReference>
<dbReference type="Pfam" id="PF05225">
    <property type="entry name" value="HTH_psq"/>
    <property type="match status" value="2"/>
</dbReference>
<evidence type="ECO:0000256" key="7">
    <source>
        <dbReference type="SAM" id="MobiDB-lite"/>
    </source>
</evidence>
<dbReference type="Proteomes" id="UP000829720">
    <property type="component" value="Unassembled WGS sequence"/>
</dbReference>
<feature type="domain" description="HTH psq-type" evidence="8">
    <location>
        <begin position="482"/>
        <end position="534"/>
    </location>
</feature>
<proteinExistence type="predicted"/>
<evidence type="ECO:0000256" key="5">
    <source>
        <dbReference type="ARBA" id="ARBA00023242"/>
    </source>
</evidence>
<dbReference type="InterPro" id="IPR007889">
    <property type="entry name" value="HTH_Psq"/>
</dbReference>
<dbReference type="AlphaFoldDB" id="A0A8T3CTS2"/>
<dbReference type="PROSITE" id="PS50960">
    <property type="entry name" value="HTH_PSQ"/>
    <property type="match status" value="1"/>
</dbReference>
<reference evidence="9" key="1">
    <citation type="submission" date="2021-01" db="EMBL/GenBank/DDBJ databases">
        <authorList>
            <person name="Zahm M."/>
            <person name="Roques C."/>
            <person name="Cabau C."/>
            <person name="Klopp C."/>
            <person name="Donnadieu C."/>
            <person name="Jouanno E."/>
            <person name="Lampietro C."/>
            <person name="Louis A."/>
            <person name="Herpin A."/>
            <person name="Echchiki A."/>
            <person name="Berthelot C."/>
            <person name="Parey E."/>
            <person name="Roest-Crollius H."/>
            <person name="Braasch I."/>
            <person name="Postlethwait J."/>
            <person name="Bobe J."/>
            <person name="Montfort J."/>
            <person name="Bouchez O."/>
            <person name="Begum T."/>
            <person name="Mejri S."/>
            <person name="Adams A."/>
            <person name="Chen W.-J."/>
            <person name="Guiguen Y."/>
        </authorList>
    </citation>
    <scope>NUCLEOTIDE SEQUENCE</scope>
    <source>
        <tissue evidence="9">Blood</tissue>
    </source>
</reference>
<evidence type="ECO:0000313" key="10">
    <source>
        <dbReference type="Proteomes" id="UP000829720"/>
    </source>
</evidence>
<dbReference type="SUPFAM" id="SSF46689">
    <property type="entry name" value="Homeodomain-like"/>
    <property type="match status" value="2"/>
</dbReference>
<evidence type="ECO:0000256" key="6">
    <source>
        <dbReference type="PROSITE-ProRule" id="PRU00320"/>
    </source>
</evidence>
<feature type="DNA-binding region" description="H-T-H motif" evidence="6">
    <location>
        <begin position="510"/>
        <end position="530"/>
    </location>
</feature>
<evidence type="ECO:0000256" key="1">
    <source>
        <dbReference type="ARBA" id="ARBA00004123"/>
    </source>
</evidence>
<keyword evidence="2" id="KW-0805">Transcription regulation</keyword>
<protein>
    <recommendedName>
        <fullName evidence="8">HTH psq-type domain-containing protein</fullName>
    </recommendedName>
</protein>
<dbReference type="PANTHER" id="PTHR21545:SF10">
    <property type="entry name" value="LIGAND-DEPENDENT NUCLEAR RECEPTOR COREPRESSOR-LIKE PROTEIN"/>
    <property type="match status" value="1"/>
</dbReference>
<dbReference type="InterPro" id="IPR009057">
    <property type="entry name" value="Homeodomain-like_sf"/>
</dbReference>
<organism evidence="9 10">
    <name type="scientific">Albula goreensis</name>
    <dbReference type="NCBI Taxonomy" id="1534307"/>
    <lineage>
        <taxon>Eukaryota</taxon>
        <taxon>Metazoa</taxon>
        <taxon>Chordata</taxon>
        <taxon>Craniata</taxon>
        <taxon>Vertebrata</taxon>
        <taxon>Euteleostomi</taxon>
        <taxon>Actinopterygii</taxon>
        <taxon>Neopterygii</taxon>
        <taxon>Teleostei</taxon>
        <taxon>Albuliformes</taxon>
        <taxon>Albulidae</taxon>
        <taxon>Albula</taxon>
    </lineage>
</organism>
<keyword evidence="10" id="KW-1185">Reference proteome</keyword>
<feature type="region of interest" description="Disordered" evidence="7">
    <location>
        <begin position="528"/>
        <end position="564"/>
    </location>
</feature>
<feature type="region of interest" description="Disordered" evidence="7">
    <location>
        <begin position="169"/>
        <end position="195"/>
    </location>
</feature>
<feature type="compositionally biased region" description="Polar residues" evidence="7">
    <location>
        <begin position="180"/>
        <end position="189"/>
    </location>
</feature>
<evidence type="ECO:0000256" key="2">
    <source>
        <dbReference type="ARBA" id="ARBA00023015"/>
    </source>
</evidence>
<accession>A0A8T3CTS2</accession>
<dbReference type="Gene3D" id="1.10.10.60">
    <property type="entry name" value="Homeodomain-like"/>
    <property type="match status" value="2"/>
</dbReference>
<feature type="compositionally biased region" description="Basic residues" evidence="7">
    <location>
        <begin position="479"/>
        <end position="488"/>
    </location>
</feature>
<dbReference type="GO" id="GO:0003677">
    <property type="term" value="F:DNA binding"/>
    <property type="evidence" value="ECO:0007669"/>
    <property type="project" value="UniProtKB-UniRule"/>
</dbReference>
<gene>
    <name evidence="9" type="ORF">AGOR_G00193630</name>
</gene>
<dbReference type="GO" id="GO:0005634">
    <property type="term" value="C:nucleus"/>
    <property type="evidence" value="ECO:0007669"/>
    <property type="project" value="UniProtKB-SubCell"/>
</dbReference>
<keyword evidence="3 6" id="KW-0238">DNA-binding</keyword>
<feature type="compositionally biased region" description="Pro residues" evidence="7">
    <location>
        <begin position="97"/>
        <end position="106"/>
    </location>
</feature>
<comment type="subcellular location">
    <subcellularLocation>
        <location evidence="1 6">Nucleus</location>
    </subcellularLocation>
</comment>
<evidence type="ECO:0000313" key="9">
    <source>
        <dbReference type="EMBL" id="KAI1887756.1"/>
    </source>
</evidence>
<feature type="region of interest" description="Disordered" evidence="7">
    <location>
        <begin position="466"/>
        <end position="490"/>
    </location>
</feature>
<dbReference type="OrthoDB" id="9941983at2759"/>
<keyword evidence="4" id="KW-0804">Transcription</keyword>
<feature type="compositionally biased region" description="Polar residues" evidence="7">
    <location>
        <begin position="547"/>
        <end position="564"/>
    </location>
</feature>
<evidence type="ECO:0000256" key="3">
    <source>
        <dbReference type="ARBA" id="ARBA00023125"/>
    </source>
</evidence>
<name>A0A8T3CTS2_9TELE</name>
<dbReference type="EMBL" id="JAERUA010000018">
    <property type="protein sequence ID" value="KAI1887756.1"/>
    <property type="molecule type" value="Genomic_DNA"/>
</dbReference>
<feature type="region of interest" description="Disordered" evidence="7">
    <location>
        <begin position="84"/>
        <end position="111"/>
    </location>
</feature>
<sequence length="564" mass="62337">MATQCRSSKCTAERKGFRRELDSWRHKLVHCVGFESILEGIYGPRLLRDLSIFDDCEPDAVSDWSVDASCSFCNLQLEKLSDHIPTVSSPQSTPTEETPPPPPPPQGQSNTENIECQADRFLHAIFRKKDLPQSCDPNIPLVAQELMRKMIHQFAIEYASKSQIEGAKNGASEDVGSVCSGLQNPSDQDSPLDLTVNRSQPNVEQADGVLDLSKKNCASSAMSTASNQKASGRPQKDDYVERSSEFSEGLLSKALKDIQSGLLDVHKAAILYGIPQKTLHLRLEALSEGRLTVLKSLAQDDGMDFVSKSRETRLVLQKVASWARAQGEHADLGKLSLTESPELKFPAASTYLHQLTLQRMVAQLKEKNESLYFESSNNPTVRLKIPQVRVSSVPKSQADISSLVDVMYQVSKATTMPEGSALQKLKTILPKQNKVECSVPLLHSGIESCLLQADLSPLCLNLKNGSVEDSADDLDRRDKQPRKKRGRYRQYDHDILEEAITMVMSGKMSVSKAQGIYGVPHSTLEYKVKERSGTLKTPPKKKPRFSESGSLRATESGTSSSKMF</sequence>
<dbReference type="PANTHER" id="PTHR21545">
    <property type="entry name" value="TRANSCRIPTION FACTOR MLR1/2"/>
    <property type="match status" value="1"/>
</dbReference>
<comment type="caution">
    <text evidence="9">The sequence shown here is derived from an EMBL/GenBank/DDBJ whole genome shotgun (WGS) entry which is preliminary data.</text>
</comment>
<feature type="compositionally biased region" description="Low complexity" evidence="7">
    <location>
        <begin position="85"/>
        <end position="96"/>
    </location>
</feature>
<dbReference type="FunFam" id="1.10.10.60:FF:000019">
    <property type="entry name" value="Ligand-dependent corepressor isoform 1"/>
    <property type="match status" value="1"/>
</dbReference>
<keyword evidence="5 6" id="KW-0539">Nucleus</keyword>